<evidence type="ECO:0000313" key="2">
    <source>
        <dbReference type="Proteomes" id="UP001302652"/>
    </source>
</evidence>
<protein>
    <submittedName>
        <fullName evidence="1">Uncharacterized protein</fullName>
    </submittedName>
</protein>
<dbReference type="RefSeq" id="WP_317019683.1">
    <property type="nucleotide sequence ID" value="NZ_CP136512.1"/>
</dbReference>
<keyword evidence="2" id="KW-1185">Reference proteome</keyword>
<dbReference type="EMBL" id="CP136512">
    <property type="protein sequence ID" value="WOD17100.1"/>
    <property type="molecule type" value="Genomic_DNA"/>
</dbReference>
<organism evidence="1 2">
    <name type="scientific">Paraburkholderia kirstenboschensis</name>
    <dbReference type="NCBI Taxonomy" id="1245436"/>
    <lineage>
        <taxon>Bacteria</taxon>
        <taxon>Pseudomonadati</taxon>
        <taxon>Pseudomonadota</taxon>
        <taxon>Betaproteobacteria</taxon>
        <taxon>Burkholderiales</taxon>
        <taxon>Burkholderiaceae</taxon>
        <taxon>Paraburkholderia</taxon>
    </lineage>
</organism>
<proteinExistence type="predicted"/>
<accession>A0ABZ0EJJ0</accession>
<reference evidence="1 2" key="1">
    <citation type="submission" date="2023-10" db="EMBL/GenBank/DDBJ databases">
        <title>Surface-active antibiotics is a multifunctional adaptation for post-fire microbes.</title>
        <authorList>
            <person name="Liu M.D."/>
            <person name="Du Y."/>
            <person name="Koupaei S.K."/>
            <person name="Kim N.R."/>
            <person name="Zhang W."/>
            <person name="Traxler M.F."/>
        </authorList>
    </citation>
    <scope>NUCLEOTIDE SEQUENCE [LARGE SCALE GENOMIC DNA]</scope>
    <source>
        <strain evidence="1 2">F3</strain>
    </source>
</reference>
<dbReference type="Proteomes" id="UP001302652">
    <property type="component" value="Chromosome 2"/>
</dbReference>
<name>A0ABZ0EJJ0_9BURK</name>
<evidence type="ECO:0000313" key="1">
    <source>
        <dbReference type="EMBL" id="WOD17100.1"/>
    </source>
</evidence>
<sequence>MATINGYIPHFPLMFETEEGLRVASACIQYGGWDHKNQTLTPIKLAELLARPHNPSLSWVMDSLAAAAEAGRLDADKYIEIFSGKEDVRGFRHVLREAGGDRWLTDRHHNALRKLGNGEFDVTTYVGTTMLFDLAE</sequence>
<gene>
    <name evidence="1" type="ORF">RW095_14840</name>
</gene>